<organism evidence="1 2">
    <name type="scientific">Jimgerdemannia flammicorona</name>
    <dbReference type="NCBI Taxonomy" id="994334"/>
    <lineage>
        <taxon>Eukaryota</taxon>
        <taxon>Fungi</taxon>
        <taxon>Fungi incertae sedis</taxon>
        <taxon>Mucoromycota</taxon>
        <taxon>Mucoromycotina</taxon>
        <taxon>Endogonomycetes</taxon>
        <taxon>Endogonales</taxon>
        <taxon>Endogonaceae</taxon>
        <taxon>Jimgerdemannia</taxon>
    </lineage>
</organism>
<sequence>MIVGKEITIKVETHIRDYIMLPHKDLKASFVNEIPHVKVGQAAEGGVDVCSWVTNYILFRS</sequence>
<proteinExistence type="predicted"/>
<evidence type="ECO:0000313" key="2">
    <source>
        <dbReference type="Proteomes" id="UP000268093"/>
    </source>
</evidence>
<comment type="caution">
    <text evidence="1">The sequence shown here is derived from an EMBL/GenBank/DDBJ whole genome shotgun (WGS) entry which is preliminary data.</text>
</comment>
<name>A0A433BA30_9FUNG</name>
<dbReference type="EMBL" id="RBNI01014759">
    <property type="protein sequence ID" value="RUP19059.1"/>
    <property type="molecule type" value="Genomic_DNA"/>
</dbReference>
<protein>
    <submittedName>
        <fullName evidence="1">Uncharacterized protein</fullName>
    </submittedName>
</protein>
<evidence type="ECO:0000313" key="1">
    <source>
        <dbReference type="EMBL" id="RUP19059.1"/>
    </source>
</evidence>
<gene>
    <name evidence="1" type="ORF">BC936DRAFT_139342</name>
</gene>
<dbReference type="Proteomes" id="UP000268093">
    <property type="component" value="Unassembled WGS sequence"/>
</dbReference>
<dbReference type="AlphaFoldDB" id="A0A433BA30"/>
<reference evidence="1 2" key="1">
    <citation type="journal article" date="2018" name="New Phytol.">
        <title>Phylogenomics of Endogonaceae and evolution of mycorrhizas within Mucoromycota.</title>
        <authorList>
            <person name="Chang Y."/>
            <person name="Desiro A."/>
            <person name="Na H."/>
            <person name="Sandor L."/>
            <person name="Lipzen A."/>
            <person name="Clum A."/>
            <person name="Barry K."/>
            <person name="Grigoriev I.V."/>
            <person name="Martin F.M."/>
            <person name="Stajich J.E."/>
            <person name="Smith M.E."/>
            <person name="Bonito G."/>
            <person name="Spatafora J.W."/>
        </authorList>
    </citation>
    <scope>NUCLEOTIDE SEQUENCE [LARGE SCALE GENOMIC DNA]</scope>
    <source>
        <strain evidence="1 2">GMNB39</strain>
    </source>
</reference>
<accession>A0A433BA30</accession>
<keyword evidence="2" id="KW-1185">Reference proteome</keyword>